<protein>
    <submittedName>
        <fullName evidence="2">Uncharacterized protein</fullName>
    </submittedName>
</protein>
<feature type="compositionally biased region" description="Low complexity" evidence="1">
    <location>
        <begin position="35"/>
        <end position="67"/>
    </location>
</feature>
<evidence type="ECO:0000313" key="3">
    <source>
        <dbReference type="Proteomes" id="UP000240883"/>
    </source>
</evidence>
<evidence type="ECO:0000313" key="2">
    <source>
        <dbReference type="EMBL" id="PSN59425.1"/>
    </source>
</evidence>
<organism evidence="2 3">
    <name type="scientific">Corynespora cassiicola Philippines</name>
    <dbReference type="NCBI Taxonomy" id="1448308"/>
    <lineage>
        <taxon>Eukaryota</taxon>
        <taxon>Fungi</taxon>
        <taxon>Dikarya</taxon>
        <taxon>Ascomycota</taxon>
        <taxon>Pezizomycotina</taxon>
        <taxon>Dothideomycetes</taxon>
        <taxon>Pleosporomycetidae</taxon>
        <taxon>Pleosporales</taxon>
        <taxon>Corynesporascaceae</taxon>
        <taxon>Corynespora</taxon>
    </lineage>
</organism>
<dbReference type="Proteomes" id="UP000240883">
    <property type="component" value="Unassembled WGS sequence"/>
</dbReference>
<feature type="region of interest" description="Disordered" evidence="1">
    <location>
        <begin position="1"/>
        <end position="68"/>
    </location>
</feature>
<feature type="compositionally biased region" description="Low complexity" evidence="1">
    <location>
        <begin position="140"/>
        <end position="167"/>
    </location>
</feature>
<feature type="compositionally biased region" description="Basic and acidic residues" evidence="1">
    <location>
        <begin position="172"/>
        <end position="183"/>
    </location>
</feature>
<proteinExistence type="predicted"/>
<dbReference type="EMBL" id="KZ678156">
    <property type="protein sequence ID" value="PSN59425.1"/>
    <property type="molecule type" value="Genomic_DNA"/>
</dbReference>
<feature type="region of interest" description="Disordered" evidence="1">
    <location>
        <begin position="293"/>
        <end position="326"/>
    </location>
</feature>
<name>A0A2T2N1U9_CORCC</name>
<sequence>MAPRKSKPKPTMTRTAPTRSGRARATESAVPNPQPATTAPKTAATGRATRSRRAATTEATAEVTTSSYRPAIRCRRAKVAEPSADTNTYTAAKVTVIKTKTNTAAASAVPAPVPSYQQPTIASRSKDRRSPPPPPPPAAIRPLSPTVFAPTAPTTTANGAPAVKSAPPKAPADPRDAYGSRHAQTEDEMMAQHATLCLENGIIDCKTATELARPWHGSGVLDLKWKAEHLDLLRPDVASAAEDVMDLREAEAAQRKRDAAMKRFVVDFEAGVIDEEGRGVVVVEDDVIVEEEKSAPAEEKTKEKKKAENNSLTKVKGGRVEKKPSAKKAVAAASTGLPGLGLPDYSPYSYVQCAALCAKRNIIAKGNVGELRIRLMQDDYSVVNGLEREARTYSNKRQRATQAPAVPGAPAASPAKGKRKRGGEGRGEAKRQKKSS</sequence>
<accession>A0A2T2N1U9</accession>
<feature type="compositionally biased region" description="Basic and acidic residues" evidence="1">
    <location>
        <begin position="293"/>
        <end position="308"/>
    </location>
</feature>
<dbReference type="AlphaFoldDB" id="A0A2T2N1U9"/>
<feature type="compositionally biased region" description="Low complexity" evidence="1">
    <location>
        <begin position="403"/>
        <end position="415"/>
    </location>
</feature>
<feature type="region of interest" description="Disordered" evidence="1">
    <location>
        <begin position="104"/>
        <end position="183"/>
    </location>
</feature>
<keyword evidence="3" id="KW-1185">Reference proteome</keyword>
<gene>
    <name evidence="2" type="ORF">BS50DRAFT_682274</name>
</gene>
<evidence type="ECO:0000256" key="1">
    <source>
        <dbReference type="SAM" id="MobiDB-lite"/>
    </source>
</evidence>
<feature type="region of interest" description="Disordered" evidence="1">
    <location>
        <begin position="391"/>
        <end position="436"/>
    </location>
</feature>
<reference evidence="2 3" key="1">
    <citation type="journal article" date="2018" name="Front. Microbiol.">
        <title>Genome-Wide Analysis of Corynespora cassiicola Leaf Fall Disease Putative Effectors.</title>
        <authorList>
            <person name="Lopez D."/>
            <person name="Ribeiro S."/>
            <person name="Label P."/>
            <person name="Fumanal B."/>
            <person name="Venisse J.S."/>
            <person name="Kohler A."/>
            <person name="de Oliveira R.R."/>
            <person name="Labutti K."/>
            <person name="Lipzen A."/>
            <person name="Lail K."/>
            <person name="Bauer D."/>
            <person name="Ohm R.A."/>
            <person name="Barry K.W."/>
            <person name="Spatafora J."/>
            <person name="Grigoriev I.V."/>
            <person name="Martin F.M."/>
            <person name="Pujade-Renaud V."/>
        </authorList>
    </citation>
    <scope>NUCLEOTIDE SEQUENCE [LARGE SCALE GENOMIC DNA]</scope>
    <source>
        <strain evidence="2 3">Philippines</strain>
    </source>
</reference>